<organism evidence="2 3">
    <name type="scientific">Pyrenophora teres f. teres</name>
    <dbReference type="NCBI Taxonomy" id="97479"/>
    <lineage>
        <taxon>Eukaryota</taxon>
        <taxon>Fungi</taxon>
        <taxon>Dikarya</taxon>
        <taxon>Ascomycota</taxon>
        <taxon>Pezizomycotina</taxon>
        <taxon>Dothideomycetes</taxon>
        <taxon>Pleosporomycetidae</taxon>
        <taxon>Pleosporales</taxon>
        <taxon>Pleosporineae</taxon>
        <taxon>Pleosporaceae</taxon>
        <taxon>Pyrenophora</taxon>
    </lineage>
</organism>
<evidence type="ECO:0000313" key="2">
    <source>
        <dbReference type="EMBL" id="CAE7199240.1"/>
    </source>
</evidence>
<proteinExistence type="predicted"/>
<evidence type="ECO:0000313" key="3">
    <source>
        <dbReference type="Proteomes" id="UP000472372"/>
    </source>
</evidence>
<dbReference type="Proteomes" id="UP000472372">
    <property type="component" value="Chromosome 8"/>
</dbReference>
<gene>
    <name evidence="2" type="ORF">PTTW11_08423</name>
</gene>
<feature type="region of interest" description="Disordered" evidence="1">
    <location>
        <begin position="33"/>
        <end position="78"/>
    </location>
</feature>
<dbReference type="EMBL" id="HG992984">
    <property type="protein sequence ID" value="CAE7199240.1"/>
    <property type="molecule type" value="Genomic_DNA"/>
</dbReference>
<feature type="compositionally biased region" description="Basic residues" evidence="1">
    <location>
        <begin position="42"/>
        <end position="51"/>
    </location>
</feature>
<accession>A0A6S6W837</accession>
<sequence>MYMTRIQTSTFDSENTIVGSWEKPKDYRRKLVSVDLSQPPVKPRKSNKKTGKAYGAEEETRSDSELETSTNTLDSEDDGIKTCRLSKDIIGKASLSTWADMPMNKPIGGLLHERATIWGVHAAAGHVTPCARSNRSQADDRLVRWHVRRHRRLLTHLPQESKVKKAQESCPGVVFTA</sequence>
<name>A0A6S6W837_9PLEO</name>
<evidence type="ECO:0000256" key="1">
    <source>
        <dbReference type="SAM" id="MobiDB-lite"/>
    </source>
</evidence>
<protein>
    <submittedName>
        <fullName evidence="2">Uncharacterized protein</fullName>
    </submittedName>
</protein>
<reference evidence="2" key="1">
    <citation type="submission" date="2021-02" db="EMBL/GenBank/DDBJ databases">
        <authorList>
            <person name="Syme A R."/>
            <person name="Syme A R."/>
            <person name="Moolhuijzen P."/>
        </authorList>
    </citation>
    <scope>NUCLEOTIDE SEQUENCE</scope>
    <source>
        <strain evidence="2">W1-1</strain>
    </source>
</reference>
<dbReference type="AlphaFoldDB" id="A0A6S6W837"/>